<keyword evidence="5" id="KW-0732">Signal</keyword>
<dbReference type="PROSITE" id="PS52016">
    <property type="entry name" value="TONB_DEPENDENT_REC_3"/>
    <property type="match status" value="1"/>
</dbReference>
<gene>
    <name evidence="14" type="ORF">V3I05_04960</name>
</gene>
<evidence type="ECO:0000256" key="4">
    <source>
        <dbReference type="ARBA" id="ARBA00022692"/>
    </source>
</evidence>
<organism evidence="14 15">
    <name type="scientific">Helicobacter mastomyrinus</name>
    <dbReference type="NCBI Taxonomy" id="287948"/>
    <lineage>
        <taxon>Bacteria</taxon>
        <taxon>Pseudomonadati</taxon>
        <taxon>Campylobacterota</taxon>
        <taxon>Epsilonproteobacteria</taxon>
        <taxon>Campylobacterales</taxon>
        <taxon>Helicobacteraceae</taxon>
        <taxon>Helicobacter</taxon>
    </lineage>
</organism>
<dbReference type="InterPro" id="IPR036942">
    <property type="entry name" value="Beta-barrel_TonB_sf"/>
</dbReference>
<evidence type="ECO:0000256" key="9">
    <source>
        <dbReference type="ARBA" id="ARBA00023237"/>
    </source>
</evidence>
<evidence type="ECO:0000256" key="7">
    <source>
        <dbReference type="ARBA" id="ARBA00023136"/>
    </source>
</evidence>
<dbReference type="InterPro" id="IPR037066">
    <property type="entry name" value="Plug_dom_sf"/>
</dbReference>
<dbReference type="InterPro" id="IPR000531">
    <property type="entry name" value="Beta-barrel_TonB"/>
</dbReference>
<dbReference type="Proteomes" id="UP001434737">
    <property type="component" value="Chromosome"/>
</dbReference>
<comment type="similarity">
    <text evidence="10 11">Belongs to the TonB-dependent receptor family.</text>
</comment>
<keyword evidence="15" id="KW-1185">Reference proteome</keyword>
<dbReference type="PANTHER" id="PTHR30069:SF29">
    <property type="entry name" value="HEMOGLOBIN AND HEMOGLOBIN-HAPTOGLOBIN-BINDING PROTEIN 1-RELATED"/>
    <property type="match status" value="1"/>
</dbReference>
<keyword evidence="4 10" id="KW-0812">Transmembrane</keyword>
<dbReference type="SUPFAM" id="SSF56935">
    <property type="entry name" value="Porins"/>
    <property type="match status" value="1"/>
</dbReference>
<dbReference type="RefSeq" id="WP_343354220.1">
    <property type="nucleotide sequence ID" value="NZ_CP145316.1"/>
</dbReference>
<dbReference type="Pfam" id="PF00593">
    <property type="entry name" value="TonB_dep_Rec_b-barrel"/>
    <property type="match status" value="1"/>
</dbReference>
<evidence type="ECO:0000313" key="15">
    <source>
        <dbReference type="Proteomes" id="UP001434737"/>
    </source>
</evidence>
<keyword evidence="9 10" id="KW-0998">Cell outer membrane</keyword>
<accession>A0ABZ3F763</accession>
<evidence type="ECO:0000313" key="14">
    <source>
        <dbReference type="EMBL" id="XAM19027.1"/>
    </source>
</evidence>
<comment type="subcellular location">
    <subcellularLocation>
        <location evidence="1 10">Cell outer membrane</location>
        <topology evidence="1 10">Multi-pass membrane protein</topology>
    </subcellularLocation>
</comment>
<evidence type="ECO:0000256" key="3">
    <source>
        <dbReference type="ARBA" id="ARBA00022452"/>
    </source>
</evidence>
<evidence type="ECO:0000256" key="11">
    <source>
        <dbReference type="RuleBase" id="RU003357"/>
    </source>
</evidence>
<evidence type="ECO:0000259" key="12">
    <source>
        <dbReference type="Pfam" id="PF00593"/>
    </source>
</evidence>
<evidence type="ECO:0000256" key="6">
    <source>
        <dbReference type="ARBA" id="ARBA00023077"/>
    </source>
</evidence>
<keyword evidence="7 10" id="KW-0472">Membrane</keyword>
<dbReference type="InterPro" id="IPR039426">
    <property type="entry name" value="TonB-dep_rcpt-like"/>
</dbReference>
<evidence type="ECO:0000256" key="10">
    <source>
        <dbReference type="PROSITE-ProRule" id="PRU01360"/>
    </source>
</evidence>
<proteinExistence type="inferred from homology"/>
<dbReference type="EMBL" id="CP145316">
    <property type="protein sequence ID" value="XAM19027.1"/>
    <property type="molecule type" value="Genomic_DNA"/>
</dbReference>
<dbReference type="Gene3D" id="2.40.170.20">
    <property type="entry name" value="TonB-dependent receptor, beta-barrel domain"/>
    <property type="match status" value="1"/>
</dbReference>
<sequence>MQLRSLSISIMAILSAYSIINAKELNSVTLSQSIVSISRIDTAIDEAPGNVSVVSQKDIALRPNRKFSDTLRGYEGLQQSKSRGMDTFDSIRIRGLSGAAIMVDGIILNDINNNTKMLTAMDSSDIAQVEVVRGAFSNIYGSGAVAGAINFITTMPTAFSAKAIFGYGNALGTSFAPKNTFHSFMSIGDALLDKRLRLKASLGITTSQGYAADSVVVADVSGYQGAKPTLDSNSGALRYNIGDMGAQAYTTYDSSLKAELDTSDNGTLSGYLRWNMYQYDHKNQSTFITQNGIPSYGNNADVDSGKPAPILYGRNIGKEAYAQLISSLNYKHYLPHDSHIEVKFYNILGWDRFNNPDGGVNPTNANTSIYGGDGSQTNHKYQTNNLDMLYALSLNESHKILVGAQYRHNHYTQQKHYIENWKDMNATLSDSPTSGYKQGGKTQAIGVFTQWQGDWNKYLRGFYSNISVRYDYWQGYGIYKDNDIYSNNTKQTLSPKISLNFTPHTLTRFKLSFGEAFKAPTFAQMFSNRNLTDGTAIKGNPNLKPENVLSFDIGIEQDIPMTFNTQYGIVKMYYFNNTTSNAIMQYSSSYFNPTLRGAYDNLGKNRIQGIESSLSLPVGYGINVHITYTFMDSVILKSLEKSTEGNKVAGVPSHLAYSAISYDGSKIYGSFGVEYASKPYKNADNKLTPSGIYGATDSYTIADIKLGWKINKHFEMGANITNLFNHTYYSYYRASGRAFFISIEGRI</sequence>
<evidence type="ECO:0000256" key="1">
    <source>
        <dbReference type="ARBA" id="ARBA00004571"/>
    </source>
</evidence>
<dbReference type="Gene3D" id="2.170.130.10">
    <property type="entry name" value="TonB-dependent receptor, plug domain"/>
    <property type="match status" value="1"/>
</dbReference>
<dbReference type="InterPro" id="IPR012910">
    <property type="entry name" value="Plug_dom"/>
</dbReference>
<keyword evidence="8 14" id="KW-0675">Receptor</keyword>
<keyword evidence="3 10" id="KW-1134">Transmembrane beta strand</keyword>
<dbReference type="PANTHER" id="PTHR30069">
    <property type="entry name" value="TONB-DEPENDENT OUTER MEMBRANE RECEPTOR"/>
    <property type="match status" value="1"/>
</dbReference>
<dbReference type="Pfam" id="PF07715">
    <property type="entry name" value="Plug"/>
    <property type="match status" value="1"/>
</dbReference>
<evidence type="ECO:0000256" key="2">
    <source>
        <dbReference type="ARBA" id="ARBA00022448"/>
    </source>
</evidence>
<keyword evidence="6 11" id="KW-0798">TonB box</keyword>
<evidence type="ECO:0000256" key="5">
    <source>
        <dbReference type="ARBA" id="ARBA00022729"/>
    </source>
</evidence>
<feature type="domain" description="TonB-dependent receptor-like beta-barrel" evidence="12">
    <location>
        <begin position="263"/>
        <end position="723"/>
    </location>
</feature>
<protein>
    <submittedName>
        <fullName evidence="14">TonB-dependent receptor</fullName>
    </submittedName>
</protein>
<feature type="domain" description="TonB-dependent receptor plug" evidence="13">
    <location>
        <begin position="45"/>
        <end position="148"/>
    </location>
</feature>
<name>A0ABZ3F763_9HELI</name>
<reference evidence="14 15" key="1">
    <citation type="submission" date="2024-02" db="EMBL/GenBank/DDBJ databases">
        <title>Genome and pathogenicity analysis of Helicobacter mastomyrinus isolated from mice.</title>
        <authorList>
            <person name="Zhu L."/>
        </authorList>
    </citation>
    <scope>NUCLEOTIDE SEQUENCE [LARGE SCALE GENOMIC DNA]</scope>
    <source>
        <strain evidence="14 15">Hm-17</strain>
    </source>
</reference>
<evidence type="ECO:0000256" key="8">
    <source>
        <dbReference type="ARBA" id="ARBA00023170"/>
    </source>
</evidence>
<evidence type="ECO:0000259" key="13">
    <source>
        <dbReference type="Pfam" id="PF07715"/>
    </source>
</evidence>
<keyword evidence="2 10" id="KW-0813">Transport</keyword>